<protein>
    <submittedName>
        <fullName evidence="1">Uncharacterized protein</fullName>
    </submittedName>
</protein>
<reference evidence="1 2" key="1">
    <citation type="submission" date="2017-09" db="EMBL/GenBank/DDBJ databases">
        <title>Whole genomes of Flavobacteriaceae.</title>
        <authorList>
            <person name="Stine C."/>
            <person name="Li C."/>
            <person name="Tadesse D."/>
        </authorList>
    </citation>
    <scope>NUCLEOTIDE SEQUENCE [LARGE SCALE GENOMIC DNA]</scope>
    <source>
        <strain evidence="1 2">ATCC 35036</strain>
    </source>
</reference>
<organism evidence="1 2">
    <name type="scientific">Flavobacterium branchiophilum</name>
    <dbReference type="NCBI Taxonomy" id="55197"/>
    <lineage>
        <taxon>Bacteria</taxon>
        <taxon>Pseudomonadati</taxon>
        <taxon>Bacteroidota</taxon>
        <taxon>Flavobacteriia</taxon>
        <taxon>Flavobacteriales</taxon>
        <taxon>Flavobacteriaceae</taxon>
        <taxon>Flavobacterium</taxon>
    </lineage>
</organism>
<accession>A0A2H3K8F8</accession>
<dbReference type="Proteomes" id="UP000220828">
    <property type="component" value="Unassembled WGS sequence"/>
</dbReference>
<name>A0A2H3K8F8_9FLAO</name>
<gene>
    <name evidence="1" type="ORF">B0A77_14665</name>
</gene>
<evidence type="ECO:0000313" key="1">
    <source>
        <dbReference type="EMBL" id="PDS21962.1"/>
    </source>
</evidence>
<proteinExistence type="predicted"/>
<dbReference type="EMBL" id="PCMW01000127">
    <property type="protein sequence ID" value="PDS21962.1"/>
    <property type="molecule type" value="Genomic_DNA"/>
</dbReference>
<comment type="caution">
    <text evidence="1">The sequence shown here is derived from an EMBL/GenBank/DDBJ whole genome shotgun (WGS) entry which is preliminary data.</text>
</comment>
<sequence length="101" mass="11242">MHNNCDFVKKLFSSNINDKDTFGKQLKDIGNSSKNLTNSPLSIKGIDNNDLLSMTKDDLTKHLGGLMESGDMTKKQVEKTMKTFNKAFEKRSTGGNLGKKK</sequence>
<dbReference type="AlphaFoldDB" id="A0A2H3K8F8"/>
<evidence type="ECO:0000313" key="2">
    <source>
        <dbReference type="Proteomes" id="UP000220828"/>
    </source>
</evidence>